<reference evidence="4" key="1">
    <citation type="submission" date="2016-10" db="EMBL/GenBank/DDBJ databases">
        <authorList>
            <person name="Wibberg D."/>
        </authorList>
    </citation>
    <scope>NUCLEOTIDE SEQUENCE [LARGE SCALE GENOMIC DNA]</scope>
</reference>
<keyword evidence="5" id="KW-1185">Reference proteome</keyword>
<name>A0A1H8VFI2_9HYPH</name>
<organism evidence="2 4">
    <name type="scientific">Rhizobium tibeticum</name>
    <dbReference type="NCBI Taxonomy" id="501024"/>
    <lineage>
        <taxon>Bacteria</taxon>
        <taxon>Pseudomonadati</taxon>
        <taxon>Pseudomonadota</taxon>
        <taxon>Alphaproteobacteria</taxon>
        <taxon>Hyphomicrobiales</taxon>
        <taxon>Rhizobiaceae</taxon>
        <taxon>Rhizobium/Agrobacterium group</taxon>
        <taxon>Rhizobium</taxon>
    </lineage>
</organism>
<evidence type="ECO:0000313" key="4">
    <source>
        <dbReference type="Proteomes" id="UP000183063"/>
    </source>
</evidence>
<dbReference type="EMBL" id="FOCV01000042">
    <property type="protein sequence ID" value="SEP14151.1"/>
    <property type="molecule type" value="Genomic_DNA"/>
</dbReference>
<dbReference type="STRING" id="501024.RTCCBAU85039_6041"/>
<feature type="region of interest" description="Disordered" evidence="1">
    <location>
        <begin position="41"/>
        <end position="83"/>
    </location>
</feature>
<evidence type="ECO:0000313" key="5">
    <source>
        <dbReference type="Proteomes" id="UP000198939"/>
    </source>
</evidence>
<protein>
    <recommendedName>
        <fullName evidence="6">DUF2934 domain-containing protein</fullName>
    </recommendedName>
</protein>
<reference evidence="3 5" key="3">
    <citation type="submission" date="2016-10" db="EMBL/GenBank/DDBJ databases">
        <authorList>
            <person name="Varghese N."/>
            <person name="Submissions S."/>
        </authorList>
    </citation>
    <scope>NUCLEOTIDE SEQUENCE [LARGE SCALE GENOMIC DNA]</scope>
    <source>
        <strain evidence="3 5">CGMCC 1.7071</strain>
    </source>
</reference>
<evidence type="ECO:0008006" key="6">
    <source>
        <dbReference type="Google" id="ProtNLM"/>
    </source>
</evidence>
<dbReference type="RefSeq" id="WP_072381205.1">
    <property type="nucleotide sequence ID" value="NZ_FNXB01000053.1"/>
</dbReference>
<dbReference type="OrthoDB" id="9811127at2"/>
<dbReference type="AlphaFoldDB" id="A0A1H8VFI2"/>
<evidence type="ECO:0000313" key="3">
    <source>
        <dbReference type="EMBL" id="SEP14151.1"/>
    </source>
</evidence>
<evidence type="ECO:0000256" key="1">
    <source>
        <dbReference type="SAM" id="MobiDB-lite"/>
    </source>
</evidence>
<dbReference type="Proteomes" id="UP000198939">
    <property type="component" value="Unassembled WGS sequence"/>
</dbReference>
<dbReference type="EMBL" id="FNXB01000053">
    <property type="protein sequence ID" value="SEI18911.1"/>
    <property type="molecule type" value="Genomic_DNA"/>
</dbReference>
<dbReference type="Pfam" id="PF11154">
    <property type="entry name" value="DUF2934"/>
    <property type="match status" value="1"/>
</dbReference>
<accession>A0A1H8VFI2</accession>
<gene>
    <name evidence="2" type="ORF">RTCCBAU85039_6041</name>
    <name evidence="3" type="ORF">SAMN05216228_104212</name>
</gene>
<sequence>MTETHEEWIKKRAYALWEEEGRPPGRDFLHWEQARAEREALEGSAASVDGKEVKTRKRSVAPAKANGVMKAAAPRKTASGKSS</sequence>
<dbReference type="InterPro" id="IPR021327">
    <property type="entry name" value="DUF2934"/>
</dbReference>
<proteinExistence type="predicted"/>
<dbReference type="Proteomes" id="UP000183063">
    <property type="component" value="Unassembled WGS sequence"/>
</dbReference>
<reference evidence="2" key="2">
    <citation type="submission" date="2016-10" db="EMBL/GenBank/DDBJ databases">
        <authorList>
            <person name="de Groot N.N."/>
        </authorList>
    </citation>
    <scope>NUCLEOTIDE SEQUENCE [LARGE SCALE GENOMIC DNA]</scope>
    <source>
        <strain evidence="2">CCBAU85039</strain>
    </source>
</reference>
<evidence type="ECO:0000313" key="2">
    <source>
        <dbReference type="EMBL" id="SEI18911.1"/>
    </source>
</evidence>